<dbReference type="PROSITE" id="PS51736">
    <property type="entry name" value="RECOMBINASES_3"/>
    <property type="match status" value="1"/>
</dbReference>
<proteinExistence type="predicted"/>
<dbReference type="InterPro" id="IPR038109">
    <property type="entry name" value="DNA_bind_recomb_sf"/>
</dbReference>
<dbReference type="Pfam" id="PF00239">
    <property type="entry name" value="Resolvase"/>
    <property type="match status" value="1"/>
</dbReference>
<dbReference type="GO" id="GO:0003677">
    <property type="term" value="F:DNA binding"/>
    <property type="evidence" value="ECO:0007669"/>
    <property type="project" value="UniProtKB-KW"/>
</dbReference>
<dbReference type="InterPro" id="IPR025827">
    <property type="entry name" value="Zn_ribbon_recom_dom"/>
</dbReference>
<sequence length="499" mass="58265">MIAIYVRVSTEEQGKKGYSVRNQIQMCKDKAGTNDVIQYVDEGFSGEFLERPDLERLRKDVREGLITKVVCYDPDRLSRKLMNALIIDDEFRKKDVEMIYVNGEFASTPEGQLFYSLRGAISEFEKAKINERMTSGRKRKAIEGKVIKNSHAYGYDYDKENGMYVQNEKEANIVRFIFDMFTKPTKDIQGMNGIAKFLTAKEIPTKKGVGVWHRQVVRQILLNEMYTGTYYQNKFNTEGMLANKYKADNKIRMTIRDQSEWIETEIPQIIEQEQFDYAQELLKQARRRWSKSTSARTYLLSGIVRCADCGNTMTGIYRNNWGTKLRYYTDVKNSSGAKNEGCKHHVRADKLETTIWDKIEELLNNPERLEDYKPENGDTFSKFEIDQIDDLKEQIDKAKSGRKKLLQLFALEDMDTEEIRDSIVELKSKEERLKNQLIELEGKVNNQKEVSSSFLMLDEVRQRWLKEDTISEEDKKEILRMLVKEIILSKDGEVSIQLL</sequence>
<dbReference type="Pfam" id="PF07508">
    <property type="entry name" value="Recombinase"/>
    <property type="match status" value="1"/>
</dbReference>
<dbReference type="Gene3D" id="3.90.1750.20">
    <property type="entry name" value="Putative Large Serine Recombinase, Chain B, Domain 2"/>
    <property type="match status" value="1"/>
</dbReference>
<feature type="coiled-coil region" evidence="6">
    <location>
        <begin position="388"/>
        <end position="450"/>
    </location>
</feature>
<protein>
    <submittedName>
        <fullName evidence="9">Recombinase family protein</fullName>
    </submittedName>
</protein>
<feature type="domain" description="Recombinase" evidence="8">
    <location>
        <begin position="152"/>
        <end position="288"/>
    </location>
</feature>
<evidence type="ECO:0000256" key="1">
    <source>
        <dbReference type="ARBA" id="ARBA00022908"/>
    </source>
</evidence>
<dbReference type="PANTHER" id="PTHR30461:SF23">
    <property type="entry name" value="DNA RECOMBINASE-RELATED"/>
    <property type="match status" value="1"/>
</dbReference>
<keyword evidence="6" id="KW-0175">Coiled coil</keyword>
<keyword evidence="3" id="KW-0233">DNA recombination</keyword>
<keyword evidence="2" id="KW-0238">DNA-binding</keyword>
<comment type="caution">
    <text evidence="9">The sequence shown here is derived from an EMBL/GenBank/DDBJ whole genome shotgun (WGS) entry which is preliminary data.</text>
</comment>
<dbReference type="CDD" id="cd00338">
    <property type="entry name" value="Ser_Recombinase"/>
    <property type="match status" value="1"/>
</dbReference>
<organism evidence="9 10">
    <name type="scientific">Shouchella lehensis</name>
    <dbReference type="NCBI Taxonomy" id="300825"/>
    <lineage>
        <taxon>Bacteria</taxon>
        <taxon>Bacillati</taxon>
        <taxon>Bacillota</taxon>
        <taxon>Bacilli</taxon>
        <taxon>Bacillales</taxon>
        <taxon>Bacillaceae</taxon>
        <taxon>Shouchella</taxon>
    </lineage>
</organism>
<keyword evidence="1" id="KW-0229">DNA integration</keyword>
<feature type="active site" description="O-(5'-phospho-DNA)-serine intermediate" evidence="4 5">
    <location>
        <position position="9"/>
    </location>
</feature>
<dbReference type="GO" id="GO:0000150">
    <property type="term" value="F:DNA strand exchange activity"/>
    <property type="evidence" value="ECO:0007669"/>
    <property type="project" value="InterPro"/>
</dbReference>
<evidence type="ECO:0000256" key="3">
    <source>
        <dbReference type="ARBA" id="ARBA00023172"/>
    </source>
</evidence>
<evidence type="ECO:0000256" key="4">
    <source>
        <dbReference type="PIRSR" id="PIRSR606118-50"/>
    </source>
</evidence>
<dbReference type="AlphaFoldDB" id="A0A4Y7WJ33"/>
<evidence type="ECO:0000256" key="6">
    <source>
        <dbReference type="SAM" id="Coils"/>
    </source>
</evidence>
<evidence type="ECO:0000313" key="9">
    <source>
        <dbReference type="EMBL" id="TES48105.1"/>
    </source>
</evidence>
<dbReference type="InterPro" id="IPR050639">
    <property type="entry name" value="SSR_resolvase"/>
</dbReference>
<dbReference type="InterPro" id="IPR006119">
    <property type="entry name" value="Resolv_N"/>
</dbReference>
<evidence type="ECO:0000256" key="2">
    <source>
        <dbReference type="ARBA" id="ARBA00023125"/>
    </source>
</evidence>
<evidence type="ECO:0000313" key="10">
    <source>
        <dbReference type="Proteomes" id="UP000298210"/>
    </source>
</evidence>
<accession>A0A4Y7WJ33</accession>
<reference evidence="9 10" key="1">
    <citation type="submission" date="2019-03" db="EMBL/GenBank/DDBJ databases">
        <authorList>
            <person name="Liu G."/>
        </authorList>
    </citation>
    <scope>NUCLEOTIDE SEQUENCE [LARGE SCALE GENOMIC DNA]</scope>
    <source>
        <strain evidence="9 10">DSM 19099</strain>
    </source>
</reference>
<evidence type="ECO:0000256" key="5">
    <source>
        <dbReference type="PROSITE-ProRule" id="PRU10137"/>
    </source>
</evidence>
<name>A0A4Y7WJ33_9BACI</name>
<feature type="domain" description="Resolvase/invertase-type recombinase catalytic" evidence="7">
    <location>
        <begin position="1"/>
        <end position="144"/>
    </location>
</feature>
<dbReference type="SMART" id="SM00857">
    <property type="entry name" value="Resolvase"/>
    <property type="match status" value="1"/>
</dbReference>
<dbReference type="PROSITE" id="PS51737">
    <property type="entry name" value="RECOMBINASE_DNA_BIND"/>
    <property type="match status" value="1"/>
</dbReference>
<dbReference type="InterPro" id="IPR011109">
    <property type="entry name" value="DNA_bind_recombinase_dom"/>
</dbReference>
<evidence type="ECO:0000259" key="7">
    <source>
        <dbReference type="PROSITE" id="PS51736"/>
    </source>
</evidence>
<dbReference type="PANTHER" id="PTHR30461">
    <property type="entry name" value="DNA-INVERTASE FROM LAMBDOID PROPHAGE"/>
    <property type="match status" value="1"/>
</dbReference>
<dbReference type="PROSITE" id="PS00397">
    <property type="entry name" value="RECOMBINASES_1"/>
    <property type="match status" value="1"/>
</dbReference>
<dbReference type="SUPFAM" id="SSF53041">
    <property type="entry name" value="Resolvase-like"/>
    <property type="match status" value="1"/>
</dbReference>
<dbReference type="InterPro" id="IPR036162">
    <property type="entry name" value="Resolvase-like_N_sf"/>
</dbReference>
<dbReference type="Pfam" id="PF13408">
    <property type="entry name" value="Zn_ribbon_recom"/>
    <property type="match status" value="1"/>
</dbReference>
<gene>
    <name evidence="9" type="ORF">E2L03_13305</name>
</gene>
<dbReference type="InterPro" id="IPR006118">
    <property type="entry name" value="Recombinase_CS"/>
</dbReference>
<dbReference type="Proteomes" id="UP000298210">
    <property type="component" value="Unassembled WGS sequence"/>
</dbReference>
<dbReference type="EMBL" id="SNUX01000003">
    <property type="protein sequence ID" value="TES48105.1"/>
    <property type="molecule type" value="Genomic_DNA"/>
</dbReference>
<dbReference type="Gene3D" id="3.40.50.1390">
    <property type="entry name" value="Resolvase, N-terminal catalytic domain"/>
    <property type="match status" value="1"/>
</dbReference>
<evidence type="ECO:0000259" key="8">
    <source>
        <dbReference type="PROSITE" id="PS51737"/>
    </source>
</evidence>
<dbReference type="GO" id="GO:0015074">
    <property type="term" value="P:DNA integration"/>
    <property type="evidence" value="ECO:0007669"/>
    <property type="project" value="UniProtKB-KW"/>
</dbReference>
<dbReference type="RefSeq" id="WP_134259382.1">
    <property type="nucleotide sequence ID" value="NZ_LDIM01000014.1"/>
</dbReference>